<accession>A0A7W7FJV4</accession>
<dbReference type="AlphaFoldDB" id="A0A7W7FJV4"/>
<comment type="similarity">
    <text evidence="1 4">Belongs to the carotenoid oxygenase family.</text>
</comment>
<evidence type="ECO:0000313" key="6">
    <source>
        <dbReference type="Proteomes" id="UP000573729"/>
    </source>
</evidence>
<dbReference type="Proteomes" id="UP000573729">
    <property type="component" value="Unassembled WGS sequence"/>
</dbReference>
<reference evidence="5 6" key="1">
    <citation type="submission" date="2020-08" db="EMBL/GenBank/DDBJ databases">
        <title>Sequencing the genomes of 1000 actinobacteria strains.</title>
        <authorList>
            <person name="Klenk H.-P."/>
        </authorList>
    </citation>
    <scope>NUCLEOTIDE SEQUENCE [LARGE SCALE GENOMIC DNA]</scope>
    <source>
        <strain evidence="5 6">DSM 24947</strain>
    </source>
</reference>
<protein>
    <recommendedName>
        <fullName evidence="4">Dioxygenase</fullName>
        <ecNumber evidence="4">1.13.11.-</ecNumber>
    </recommendedName>
</protein>
<sequence>MLGKLREDLAGALFRIANSPRTAPRDLDRYHWWEGDGGVAATHIRDGKASFWMKWVMTDSMKIEVEAGEAVYSGVVNGLVSPPAGAPPVKNVADTNGGLFADHLLVYNEGWLRTRSKPGRSTPSVHMTSTTASMCAALGGG</sequence>
<proteinExistence type="inferred from homology"/>
<evidence type="ECO:0000256" key="1">
    <source>
        <dbReference type="ARBA" id="ARBA00006787"/>
    </source>
</evidence>
<dbReference type="GO" id="GO:0046872">
    <property type="term" value="F:metal ion binding"/>
    <property type="evidence" value="ECO:0007669"/>
    <property type="project" value="UniProtKB-KW"/>
</dbReference>
<evidence type="ECO:0000256" key="2">
    <source>
        <dbReference type="ARBA" id="ARBA00022723"/>
    </source>
</evidence>
<comment type="cofactor">
    <cofactor evidence="4">
        <name>Fe(2+)</name>
        <dbReference type="ChEBI" id="CHEBI:29033"/>
    </cofactor>
    <text evidence="4">Binds 1 Fe(2+) ion per subunit.</text>
</comment>
<dbReference type="RefSeq" id="WP_221417258.1">
    <property type="nucleotide sequence ID" value="NZ_JACHMD010000001.1"/>
</dbReference>
<evidence type="ECO:0000256" key="4">
    <source>
        <dbReference type="RuleBase" id="RU364048"/>
    </source>
</evidence>
<evidence type="ECO:0000256" key="3">
    <source>
        <dbReference type="ARBA" id="ARBA00023004"/>
    </source>
</evidence>
<evidence type="ECO:0000313" key="5">
    <source>
        <dbReference type="EMBL" id="MBB4665679.1"/>
    </source>
</evidence>
<dbReference type="GO" id="GO:0016702">
    <property type="term" value="F:oxidoreductase activity, acting on single donors with incorporation of molecular oxygen, incorporation of two atoms of oxygen"/>
    <property type="evidence" value="ECO:0007669"/>
    <property type="project" value="InterPro"/>
</dbReference>
<keyword evidence="4" id="KW-0560">Oxidoreductase</keyword>
<keyword evidence="4 5" id="KW-0223">Dioxygenase</keyword>
<name>A0A7W7FJV4_9MICO</name>
<keyword evidence="3 4" id="KW-0408">Iron</keyword>
<keyword evidence="2 4" id="KW-0479">Metal-binding</keyword>
<dbReference type="InterPro" id="IPR004294">
    <property type="entry name" value="Carotenoid_Oase"/>
</dbReference>
<keyword evidence="6" id="KW-1185">Reference proteome</keyword>
<organism evidence="5 6">
    <name type="scientific">Microbacterium marinum</name>
    <dbReference type="NCBI Taxonomy" id="421115"/>
    <lineage>
        <taxon>Bacteria</taxon>
        <taxon>Bacillati</taxon>
        <taxon>Actinomycetota</taxon>
        <taxon>Actinomycetes</taxon>
        <taxon>Micrococcales</taxon>
        <taxon>Microbacteriaceae</taxon>
        <taxon>Microbacterium</taxon>
    </lineage>
</organism>
<dbReference type="Pfam" id="PF03055">
    <property type="entry name" value="RPE65"/>
    <property type="match status" value="1"/>
</dbReference>
<dbReference type="EC" id="1.13.11.-" evidence="4"/>
<comment type="caution">
    <text evidence="5">The sequence shown here is derived from an EMBL/GenBank/DDBJ whole genome shotgun (WGS) entry which is preliminary data.</text>
</comment>
<dbReference type="EMBL" id="JACHMD010000001">
    <property type="protein sequence ID" value="MBB4665679.1"/>
    <property type="molecule type" value="Genomic_DNA"/>
</dbReference>
<gene>
    <name evidence="5" type="ORF">BKA24_000388</name>
</gene>